<gene>
    <name evidence="4" type="ORF">OSTQU699_LOCUS2315</name>
</gene>
<dbReference type="GO" id="GO:0016117">
    <property type="term" value="P:carotenoid biosynthetic process"/>
    <property type="evidence" value="ECO:0007669"/>
    <property type="project" value="UniProtKB-KW"/>
</dbReference>
<evidence type="ECO:0000313" key="5">
    <source>
        <dbReference type="Proteomes" id="UP000708148"/>
    </source>
</evidence>
<name>A0A8S1ITH9_9CHLO</name>
<accession>A0A8S1ITH9</accession>
<comment type="catalytic activity">
    <reaction evidence="1">
        <text>2 (2E,6E,10E)-geranylgeranyl diphosphate = 15-cis-phytoene + 2 diphosphate</text>
        <dbReference type="Rhea" id="RHEA:34475"/>
        <dbReference type="ChEBI" id="CHEBI:27787"/>
        <dbReference type="ChEBI" id="CHEBI:33019"/>
        <dbReference type="ChEBI" id="CHEBI:58756"/>
        <dbReference type="EC" id="2.5.1.32"/>
    </reaction>
</comment>
<organism evidence="4 5">
    <name type="scientific">Ostreobium quekettii</name>
    <dbReference type="NCBI Taxonomy" id="121088"/>
    <lineage>
        <taxon>Eukaryota</taxon>
        <taxon>Viridiplantae</taxon>
        <taxon>Chlorophyta</taxon>
        <taxon>core chlorophytes</taxon>
        <taxon>Ulvophyceae</taxon>
        <taxon>TCBD clade</taxon>
        <taxon>Bryopsidales</taxon>
        <taxon>Ostreobineae</taxon>
        <taxon>Ostreobiaceae</taxon>
        <taxon>Ostreobium</taxon>
    </lineage>
</organism>
<dbReference type="AlphaFoldDB" id="A0A8S1ITH9"/>
<evidence type="ECO:0000256" key="3">
    <source>
        <dbReference type="ARBA" id="ARBA00022746"/>
    </source>
</evidence>
<evidence type="ECO:0000313" key="4">
    <source>
        <dbReference type="EMBL" id="CAD7696954.1"/>
    </source>
</evidence>
<dbReference type="InterPro" id="IPR002060">
    <property type="entry name" value="Squ/phyt_synthse"/>
</dbReference>
<dbReference type="Proteomes" id="UP000708148">
    <property type="component" value="Unassembled WGS sequence"/>
</dbReference>
<dbReference type="Pfam" id="PF00494">
    <property type="entry name" value="SQS_PSY"/>
    <property type="match status" value="1"/>
</dbReference>
<dbReference type="EMBL" id="CAJHUC010000582">
    <property type="protein sequence ID" value="CAD7696954.1"/>
    <property type="molecule type" value="Genomic_DNA"/>
</dbReference>
<dbReference type="EC" id="2.5.1.32" evidence="2"/>
<evidence type="ECO:0000256" key="2">
    <source>
        <dbReference type="ARBA" id="ARBA00012396"/>
    </source>
</evidence>
<dbReference type="SUPFAM" id="SSF48576">
    <property type="entry name" value="Terpenoid synthases"/>
    <property type="match status" value="1"/>
</dbReference>
<dbReference type="InterPro" id="IPR008949">
    <property type="entry name" value="Isoprenoid_synthase_dom_sf"/>
</dbReference>
<comment type="caution">
    <text evidence="4">The sequence shown here is derived from an EMBL/GenBank/DDBJ whole genome shotgun (WGS) entry which is preliminary data.</text>
</comment>
<keyword evidence="5" id="KW-1185">Reference proteome</keyword>
<dbReference type="GO" id="GO:0046905">
    <property type="term" value="F:15-cis-phytoene synthase activity"/>
    <property type="evidence" value="ECO:0007669"/>
    <property type="project" value="UniProtKB-EC"/>
</dbReference>
<dbReference type="Gene3D" id="1.10.600.10">
    <property type="entry name" value="Farnesyl Diphosphate Synthase"/>
    <property type="match status" value="1"/>
</dbReference>
<sequence>MLLQMRFKWWEDAINAMYNGTPPDHPVIQALGHVLKSRHLTRYRMRRIVTTRQKDALQLEAPADLASLEQYANGTAVQLLLLQLEANGVGNLETEKAAALVGHAVGMTNLLRGTIHHAQRGRVYLPRDLCDQHQVIHADILRGKDSEGVRRVAEAVSKAAEENIKKARELMPAIPLEARPLFLPAVGCALFLSALKARAYNVFDPMWTKSGVSPLWLQLNLKYHLVRGSF</sequence>
<keyword evidence="3" id="KW-0125">Carotenoid biosynthesis</keyword>
<reference evidence="4" key="1">
    <citation type="submission" date="2020-12" db="EMBL/GenBank/DDBJ databases">
        <authorList>
            <person name="Iha C."/>
        </authorList>
    </citation>
    <scope>NUCLEOTIDE SEQUENCE</scope>
</reference>
<dbReference type="OrthoDB" id="10252354at2759"/>
<proteinExistence type="predicted"/>
<evidence type="ECO:0000256" key="1">
    <source>
        <dbReference type="ARBA" id="ARBA00001805"/>
    </source>
</evidence>
<dbReference type="PANTHER" id="PTHR31480">
    <property type="entry name" value="BIFUNCTIONAL LYCOPENE CYCLASE/PHYTOENE SYNTHASE"/>
    <property type="match status" value="1"/>
</dbReference>
<protein>
    <recommendedName>
        <fullName evidence="2">15-cis-phytoene synthase</fullName>
        <ecNumber evidence="2">2.5.1.32</ecNumber>
    </recommendedName>
</protein>